<evidence type="ECO:0000256" key="8">
    <source>
        <dbReference type="ARBA" id="ARBA00023014"/>
    </source>
</evidence>
<organism evidence="12 13">
    <name type="scientific">Desulfosporosinus metallidurans</name>
    <dbReference type="NCBI Taxonomy" id="1888891"/>
    <lineage>
        <taxon>Bacteria</taxon>
        <taxon>Bacillati</taxon>
        <taxon>Bacillota</taxon>
        <taxon>Clostridia</taxon>
        <taxon>Eubacteriales</taxon>
        <taxon>Desulfitobacteriaceae</taxon>
        <taxon>Desulfosporosinus</taxon>
    </lineage>
</organism>
<dbReference type="NCBIfam" id="TIGR02177">
    <property type="entry name" value="PorB_KorB"/>
    <property type="match status" value="1"/>
</dbReference>
<dbReference type="GO" id="GO:0046872">
    <property type="term" value="F:metal ion binding"/>
    <property type="evidence" value="ECO:0007669"/>
    <property type="project" value="UniProtKB-KW"/>
</dbReference>
<keyword evidence="5" id="KW-0460">Magnesium</keyword>
<evidence type="ECO:0000256" key="7">
    <source>
        <dbReference type="ARBA" id="ARBA00023004"/>
    </source>
</evidence>
<dbReference type="InterPro" id="IPR011896">
    <property type="entry name" value="OFOB"/>
</dbReference>
<evidence type="ECO:0000313" key="12">
    <source>
        <dbReference type="EMBL" id="OLN31539.1"/>
    </source>
</evidence>
<proteinExistence type="predicted"/>
<keyword evidence="6" id="KW-0560">Oxidoreductase</keyword>
<dbReference type="RefSeq" id="WP_075365163.1">
    <property type="nucleotide sequence ID" value="NZ_MLBF01000017.1"/>
</dbReference>
<dbReference type="InterPro" id="IPR032686">
    <property type="entry name" value="PFO_beta_C"/>
</dbReference>
<evidence type="ECO:0000256" key="1">
    <source>
        <dbReference type="ARBA" id="ARBA00001946"/>
    </source>
</evidence>
<keyword evidence="13" id="KW-1185">Reference proteome</keyword>
<dbReference type="Pfam" id="PF02775">
    <property type="entry name" value="TPP_enzyme_C"/>
    <property type="match status" value="1"/>
</dbReference>
<accession>A0A1Q8QW38</accession>
<evidence type="ECO:0000256" key="6">
    <source>
        <dbReference type="ARBA" id="ARBA00023002"/>
    </source>
</evidence>
<comment type="cofactor">
    <cofactor evidence="1">
        <name>Mg(2+)</name>
        <dbReference type="ChEBI" id="CHEBI:18420"/>
    </cofactor>
</comment>
<dbReference type="Proteomes" id="UP000186102">
    <property type="component" value="Unassembled WGS sequence"/>
</dbReference>
<comment type="cofactor">
    <cofactor evidence="2">
        <name>thiamine diphosphate</name>
        <dbReference type="ChEBI" id="CHEBI:58937"/>
    </cofactor>
</comment>
<dbReference type="InterPro" id="IPR029061">
    <property type="entry name" value="THDP-binding"/>
</dbReference>
<keyword evidence="4" id="KW-0479">Metal-binding</keyword>
<feature type="domain" description="Thiamine pyrophosphate enzyme TPP-binding" evidence="10">
    <location>
        <begin position="57"/>
        <end position="199"/>
    </location>
</feature>
<protein>
    <submittedName>
        <fullName evidence="12">2-oxoglutarate oxidoreductase, beta subunit</fullName>
    </submittedName>
</protein>
<comment type="cofactor">
    <cofactor evidence="3">
        <name>[4Fe-4S] cluster</name>
        <dbReference type="ChEBI" id="CHEBI:49883"/>
    </cofactor>
</comment>
<evidence type="ECO:0000256" key="4">
    <source>
        <dbReference type="ARBA" id="ARBA00022723"/>
    </source>
</evidence>
<evidence type="ECO:0000256" key="2">
    <source>
        <dbReference type="ARBA" id="ARBA00001964"/>
    </source>
</evidence>
<dbReference type="Gene3D" id="3.40.50.970">
    <property type="match status" value="1"/>
</dbReference>
<evidence type="ECO:0000313" key="13">
    <source>
        <dbReference type="Proteomes" id="UP000186102"/>
    </source>
</evidence>
<evidence type="ECO:0000256" key="5">
    <source>
        <dbReference type="ARBA" id="ARBA00022842"/>
    </source>
</evidence>
<keyword evidence="9" id="KW-0786">Thiamine pyrophosphate</keyword>
<gene>
    <name evidence="12" type="ORF">DSOL_2564</name>
</gene>
<dbReference type="EMBL" id="MLBF01000017">
    <property type="protein sequence ID" value="OLN31539.1"/>
    <property type="molecule type" value="Genomic_DNA"/>
</dbReference>
<dbReference type="GO" id="GO:0016625">
    <property type="term" value="F:oxidoreductase activity, acting on the aldehyde or oxo group of donors, iron-sulfur protein as acceptor"/>
    <property type="evidence" value="ECO:0007669"/>
    <property type="project" value="UniProtKB-ARBA"/>
</dbReference>
<dbReference type="GO" id="GO:0045333">
    <property type="term" value="P:cellular respiration"/>
    <property type="evidence" value="ECO:0007669"/>
    <property type="project" value="UniProtKB-ARBA"/>
</dbReference>
<reference evidence="12 13" key="1">
    <citation type="submission" date="2016-09" db="EMBL/GenBank/DDBJ databases">
        <title>Complete genome of Desulfosporosinus sp. OL.</title>
        <authorList>
            <person name="Mardanov A."/>
            <person name="Beletsky A."/>
            <person name="Panova A."/>
            <person name="Karnachuk O."/>
            <person name="Ravin N."/>
        </authorList>
    </citation>
    <scope>NUCLEOTIDE SEQUENCE [LARGE SCALE GENOMIC DNA]</scope>
    <source>
        <strain evidence="12 13">OL</strain>
    </source>
</reference>
<sequence>MTNEQQSNELFESDDEITWCPGCGNFAILTAIKTALLELKKRPEEILIVSGIGQAAKLPHYIRTNVFNGLHGRALPPAVAAKIVNPELTVIVHSGDGDTYGEGGNHFIHNIRRNVDIAHFVHDNQIYALTKGQASPTTALGQVTGIQTNGNIDQPLNPLMLALAAGASFVARGFTGRQEHLINLMKEAINHPGYALIDILQPCVSFNKVNTHRWYADRVYELPEEYDTGNLSRALEKAMEWGDKIPVGIFYRVERPTFSDRLVWLADRPSLVDRVWKPQDAERYMKELE</sequence>
<evidence type="ECO:0000259" key="10">
    <source>
        <dbReference type="Pfam" id="PF02775"/>
    </source>
</evidence>
<evidence type="ECO:0000259" key="11">
    <source>
        <dbReference type="Pfam" id="PF12367"/>
    </source>
</evidence>
<keyword evidence="8" id="KW-0411">Iron-sulfur</keyword>
<dbReference type="Pfam" id="PF12367">
    <property type="entry name" value="PFO_beta_C"/>
    <property type="match status" value="1"/>
</dbReference>
<name>A0A1Q8QW38_9FIRM</name>
<dbReference type="STRING" id="1888891.DSOL_2564"/>
<dbReference type="PANTHER" id="PTHR48084">
    <property type="entry name" value="2-OXOGLUTARATE OXIDOREDUCTASE SUBUNIT KORB-RELATED"/>
    <property type="match status" value="1"/>
</dbReference>
<dbReference type="InterPro" id="IPR011766">
    <property type="entry name" value="TPP_enzyme_TPP-bd"/>
</dbReference>
<dbReference type="GO" id="GO:0030976">
    <property type="term" value="F:thiamine pyrophosphate binding"/>
    <property type="evidence" value="ECO:0007669"/>
    <property type="project" value="InterPro"/>
</dbReference>
<feature type="domain" description="Pyruvate ferredoxin oxidoreductase beta subunit C-terminal" evidence="11">
    <location>
        <begin position="203"/>
        <end position="262"/>
    </location>
</feature>
<dbReference type="GO" id="GO:0051536">
    <property type="term" value="F:iron-sulfur cluster binding"/>
    <property type="evidence" value="ECO:0007669"/>
    <property type="project" value="UniProtKB-KW"/>
</dbReference>
<evidence type="ECO:0000256" key="3">
    <source>
        <dbReference type="ARBA" id="ARBA00001966"/>
    </source>
</evidence>
<comment type="caution">
    <text evidence="12">The sequence shown here is derived from an EMBL/GenBank/DDBJ whole genome shotgun (WGS) entry which is preliminary data.</text>
</comment>
<dbReference type="InterPro" id="IPR051457">
    <property type="entry name" value="2-oxoacid:Fd_oxidoreductase"/>
</dbReference>
<dbReference type="CDD" id="cd03375">
    <property type="entry name" value="TPP_OGFOR"/>
    <property type="match status" value="1"/>
</dbReference>
<dbReference type="SUPFAM" id="SSF52518">
    <property type="entry name" value="Thiamin diphosphate-binding fold (THDP-binding)"/>
    <property type="match status" value="1"/>
</dbReference>
<dbReference type="OrthoDB" id="9775140at2"/>
<dbReference type="AlphaFoldDB" id="A0A1Q8QW38"/>
<keyword evidence="7" id="KW-0408">Iron</keyword>
<evidence type="ECO:0000256" key="9">
    <source>
        <dbReference type="ARBA" id="ARBA00023052"/>
    </source>
</evidence>
<dbReference type="PANTHER" id="PTHR48084:SF4">
    <property type="entry name" value="2-OXOGLUTARATE OXIDOREDUCTASE SUBUNIT KORB"/>
    <property type="match status" value="1"/>
</dbReference>